<dbReference type="PANTHER" id="PTHR38590">
    <property type="entry name" value="BLL0828 PROTEIN"/>
    <property type="match status" value="1"/>
</dbReference>
<feature type="region of interest" description="Disordered" evidence="1">
    <location>
        <begin position="118"/>
        <end position="138"/>
    </location>
</feature>
<dbReference type="InParanoid" id="A0A330L6W7"/>
<organism evidence="3 4">
    <name type="scientific">Nitrospira lenta</name>
    <dbReference type="NCBI Taxonomy" id="1436998"/>
    <lineage>
        <taxon>Bacteria</taxon>
        <taxon>Pseudomonadati</taxon>
        <taxon>Nitrospirota</taxon>
        <taxon>Nitrospiria</taxon>
        <taxon>Nitrospirales</taxon>
        <taxon>Nitrospiraceae</taxon>
        <taxon>Nitrospira</taxon>
    </lineage>
</organism>
<dbReference type="Gene3D" id="3.40.960.10">
    <property type="entry name" value="VSR Endonuclease"/>
    <property type="match status" value="1"/>
</dbReference>
<evidence type="ECO:0000259" key="2">
    <source>
        <dbReference type="Pfam" id="PF04480"/>
    </source>
</evidence>
<dbReference type="RefSeq" id="WP_121989232.1">
    <property type="nucleotide sequence ID" value="NZ_OUNR01000012.1"/>
</dbReference>
<keyword evidence="4" id="KW-1185">Reference proteome</keyword>
<dbReference type="PANTHER" id="PTHR38590:SF1">
    <property type="entry name" value="BLL0828 PROTEIN"/>
    <property type="match status" value="1"/>
</dbReference>
<dbReference type="SUPFAM" id="SSF52980">
    <property type="entry name" value="Restriction endonuclease-like"/>
    <property type="match status" value="1"/>
</dbReference>
<feature type="domain" description="DUF559" evidence="2">
    <location>
        <begin position="15"/>
        <end position="118"/>
    </location>
</feature>
<name>A0A330L6W7_9BACT</name>
<dbReference type="Proteomes" id="UP000248168">
    <property type="component" value="Unassembled WGS sequence"/>
</dbReference>
<dbReference type="Pfam" id="PF04480">
    <property type="entry name" value="DUF559"/>
    <property type="match status" value="1"/>
</dbReference>
<dbReference type="InterPro" id="IPR047216">
    <property type="entry name" value="Endonuclease_DUF559_bact"/>
</dbReference>
<proteinExistence type="predicted"/>
<sequence>MARTKQGQPGFLNLKRRLRSDMTGPEKQLWLQLRSRQLQGLKFRRQHGIGPYIVDFYCPERSLVLEIDGDSHAGTEQILKDQERDSYLNSLGLQVIRYLNGDVTNNLAGVLEDLQKQLSAHSTSPHPHLRRRGIEAEN</sequence>
<dbReference type="OrthoDB" id="9798754at2"/>
<dbReference type="EMBL" id="OUNR01000012">
    <property type="protein sequence ID" value="SPP64912.1"/>
    <property type="molecule type" value="Genomic_DNA"/>
</dbReference>
<dbReference type="FunCoup" id="A0A330L6W7">
    <property type="interactions" value="38"/>
</dbReference>
<protein>
    <recommendedName>
        <fullName evidence="2">DUF559 domain-containing protein</fullName>
    </recommendedName>
</protein>
<evidence type="ECO:0000313" key="4">
    <source>
        <dbReference type="Proteomes" id="UP000248168"/>
    </source>
</evidence>
<gene>
    <name evidence="3" type="ORF">NITLEN_20552</name>
</gene>
<evidence type="ECO:0000256" key="1">
    <source>
        <dbReference type="SAM" id="MobiDB-lite"/>
    </source>
</evidence>
<dbReference type="CDD" id="cd01038">
    <property type="entry name" value="Endonuclease_DUF559"/>
    <property type="match status" value="1"/>
</dbReference>
<dbReference type="AlphaFoldDB" id="A0A330L6W7"/>
<reference evidence="4" key="1">
    <citation type="submission" date="2018-04" db="EMBL/GenBank/DDBJ databases">
        <authorList>
            <person name="Lucker S."/>
            <person name="Sakoula D."/>
        </authorList>
    </citation>
    <scope>NUCLEOTIDE SEQUENCE [LARGE SCALE GENOMIC DNA]</scope>
</reference>
<accession>A0A330L6W7</accession>
<dbReference type="InterPro" id="IPR007569">
    <property type="entry name" value="DUF559"/>
</dbReference>
<dbReference type="InterPro" id="IPR011335">
    <property type="entry name" value="Restrct_endonuc-II-like"/>
</dbReference>
<evidence type="ECO:0000313" key="3">
    <source>
        <dbReference type="EMBL" id="SPP64912.1"/>
    </source>
</evidence>